<dbReference type="InterPro" id="IPR051218">
    <property type="entry name" value="Sec_MonoDiacylglyc_Lipase"/>
</dbReference>
<organism evidence="2 3">
    <name type="scientific">Lyngbya confervoides BDU141951</name>
    <dbReference type="NCBI Taxonomy" id="1574623"/>
    <lineage>
        <taxon>Bacteria</taxon>
        <taxon>Bacillati</taxon>
        <taxon>Cyanobacteriota</taxon>
        <taxon>Cyanophyceae</taxon>
        <taxon>Oscillatoriophycideae</taxon>
        <taxon>Oscillatoriales</taxon>
        <taxon>Microcoleaceae</taxon>
        <taxon>Lyngbya</taxon>
    </lineage>
</organism>
<evidence type="ECO:0000259" key="1">
    <source>
        <dbReference type="Pfam" id="PF01764"/>
    </source>
</evidence>
<dbReference type="RefSeq" id="WP_166281426.1">
    <property type="nucleotide sequence ID" value="NZ_JTHE03000043.1"/>
</dbReference>
<name>A0ABD4T1T6_9CYAN</name>
<dbReference type="Gene3D" id="3.40.50.1820">
    <property type="entry name" value="alpha/beta hydrolase"/>
    <property type="match status" value="1"/>
</dbReference>
<dbReference type="PANTHER" id="PTHR45856">
    <property type="entry name" value="ALPHA/BETA-HYDROLASES SUPERFAMILY PROTEIN"/>
    <property type="match status" value="1"/>
</dbReference>
<feature type="domain" description="Fungal lipase-type" evidence="1">
    <location>
        <begin position="68"/>
        <end position="210"/>
    </location>
</feature>
<dbReference type="EMBL" id="JTHE03000043">
    <property type="protein sequence ID" value="MCM1982565.1"/>
    <property type="molecule type" value="Genomic_DNA"/>
</dbReference>
<sequence>MERKIHYQDLLDYALRAQSAYFLSELGWTLSTQLGWHRPQRHLLIQEVPVSEVNVVLEVDDEHRRQWIAVRGSSNLRNWLLNLRYTQRQCPPQRDRPWPGSPLGKNHALADPCGNVDLHQGFRQAATEVFHALAPHLRANYQIRLTGHSLGGAIAAILMLFLAEKGFSVEQCVTFGQPKITDPAGAQDLADRPLIRVIHDDDIVPHLPPTSPFTRWQGGYAHFGQEILLHDSEQVGNTLIQTWKPPIRPAQGLWASLQRSLFRRNIREIHEHVEDHSLHHYIHSLVKTLAARQQLSPAQRPLLKTLALGTALPFLPEETLAPGFANA</sequence>
<evidence type="ECO:0000313" key="2">
    <source>
        <dbReference type="EMBL" id="MCM1982565.1"/>
    </source>
</evidence>
<dbReference type="SUPFAM" id="SSF53474">
    <property type="entry name" value="alpha/beta-Hydrolases"/>
    <property type="match status" value="1"/>
</dbReference>
<protein>
    <submittedName>
        <fullName evidence="2">Lipase family protein</fullName>
    </submittedName>
</protein>
<dbReference type="Proteomes" id="UP000031561">
    <property type="component" value="Unassembled WGS sequence"/>
</dbReference>
<dbReference type="Pfam" id="PF01764">
    <property type="entry name" value="Lipase_3"/>
    <property type="match status" value="1"/>
</dbReference>
<keyword evidence="3" id="KW-1185">Reference proteome</keyword>
<gene>
    <name evidence="2" type="ORF">QQ91_0006965</name>
</gene>
<proteinExistence type="predicted"/>
<dbReference type="CDD" id="cd00519">
    <property type="entry name" value="Lipase_3"/>
    <property type="match status" value="1"/>
</dbReference>
<evidence type="ECO:0000313" key="3">
    <source>
        <dbReference type="Proteomes" id="UP000031561"/>
    </source>
</evidence>
<dbReference type="PANTHER" id="PTHR45856:SF24">
    <property type="entry name" value="FUNGAL LIPASE-LIKE DOMAIN-CONTAINING PROTEIN"/>
    <property type="match status" value="1"/>
</dbReference>
<dbReference type="InterPro" id="IPR029058">
    <property type="entry name" value="AB_hydrolase_fold"/>
</dbReference>
<dbReference type="AlphaFoldDB" id="A0ABD4T1T6"/>
<accession>A0ABD4T1T6</accession>
<comment type="caution">
    <text evidence="2">The sequence shown here is derived from an EMBL/GenBank/DDBJ whole genome shotgun (WGS) entry which is preliminary data.</text>
</comment>
<dbReference type="InterPro" id="IPR002921">
    <property type="entry name" value="Fungal_lipase-type"/>
</dbReference>
<reference evidence="2 3" key="1">
    <citation type="journal article" date="2015" name="Genome Announc.">
        <title>Draft Genome Sequence of Filamentous Marine Cyanobacterium Lyngbya confervoides Strain BDU141951.</title>
        <authorList>
            <person name="Chandrababunaidu M.M."/>
            <person name="Sen D."/>
            <person name="Tripathy S."/>
        </authorList>
    </citation>
    <scope>NUCLEOTIDE SEQUENCE [LARGE SCALE GENOMIC DNA]</scope>
    <source>
        <strain evidence="2 3">BDU141951</strain>
    </source>
</reference>